<dbReference type="InterPro" id="IPR022026">
    <property type="entry name" value="DUF5981"/>
</dbReference>
<comment type="caution">
    <text evidence="2">The sequence shown here is derived from an EMBL/GenBank/DDBJ whole genome shotgun (WGS) entry which is preliminary data.</text>
</comment>
<evidence type="ECO:0000259" key="1">
    <source>
        <dbReference type="Pfam" id="PF12225"/>
    </source>
</evidence>
<name>A0A1V6CD82_UNCT6</name>
<gene>
    <name evidence="2" type="ORF">BWX89_00321</name>
</gene>
<dbReference type="PANTHER" id="PTHR38755">
    <property type="entry name" value="5,10-METHYLENETETRAHYDROFOLATE REDUCTASE"/>
    <property type="match status" value="1"/>
</dbReference>
<dbReference type="AlphaFoldDB" id="A0A1V6CD82"/>
<sequence length="204" mass="23105">MLITKLKNQQELDRYFEKELFVFKCFGCKEVYFPEEEIGKLIIAKQSEVSGIAEVDYLCNDDFSKRYIEKNMNEIKKARGIVVFSCGVGVQVIAKLLEDKTVFPGCDTHYLNGFQGLTVLDCDCNQCGECYLNYTGGICPITSCSKSLLNGPCGGAKNKKCEVNPEMDCGWVLIYERLKKINKESILKDKNTLVRDFEKIIKGI</sequence>
<reference evidence="2" key="1">
    <citation type="submission" date="2017-02" db="EMBL/GenBank/DDBJ databases">
        <title>Delving into the versatile metabolic prowess of the omnipresent phylum Bacteroidetes.</title>
        <authorList>
            <person name="Nobu M.K."/>
            <person name="Mei R."/>
            <person name="Narihiro T."/>
            <person name="Kuroda K."/>
            <person name="Liu W.-T."/>
        </authorList>
    </citation>
    <scope>NUCLEOTIDE SEQUENCE</scope>
    <source>
        <strain evidence="2">ADurb.Bin131</strain>
    </source>
</reference>
<dbReference type="Pfam" id="PF12225">
    <property type="entry name" value="DUF5981"/>
    <property type="match status" value="1"/>
</dbReference>
<dbReference type="PANTHER" id="PTHR38755:SF1">
    <property type="entry name" value="METHYLENE-TETRAHYDROFOLATE REDUCTASE C-TERMINAL DOMAIN-CONTAINING PROTEIN"/>
    <property type="match status" value="1"/>
</dbReference>
<organism evidence="2">
    <name type="scientific">candidate division TA06 bacterium ADurb.Bin131</name>
    <dbReference type="NCBI Taxonomy" id="1852827"/>
    <lineage>
        <taxon>Bacteria</taxon>
        <taxon>Bacteria division TA06</taxon>
    </lineage>
</organism>
<protein>
    <recommendedName>
        <fullName evidence="1">Methylene-tetrahydrofolate reductase C-terminal-like domain-containing protein</fullName>
    </recommendedName>
</protein>
<accession>A0A1V6CD82</accession>
<proteinExistence type="predicted"/>
<dbReference type="EMBL" id="MWDQ01000027">
    <property type="protein sequence ID" value="OQB74833.1"/>
    <property type="molecule type" value="Genomic_DNA"/>
</dbReference>
<feature type="domain" description="Methylene-tetrahydrofolate reductase C-terminal-like" evidence="1">
    <location>
        <begin position="103"/>
        <end position="190"/>
    </location>
</feature>
<evidence type="ECO:0000313" key="2">
    <source>
        <dbReference type="EMBL" id="OQB74833.1"/>
    </source>
</evidence>
<dbReference type="Proteomes" id="UP000485562">
    <property type="component" value="Unassembled WGS sequence"/>
</dbReference>